<dbReference type="PROSITE" id="PS00893">
    <property type="entry name" value="NUDIX_BOX"/>
    <property type="match status" value="1"/>
</dbReference>
<evidence type="ECO:0000256" key="6">
    <source>
        <dbReference type="ARBA" id="ARBA00023211"/>
    </source>
</evidence>
<dbReference type="PANTHER" id="PTHR12992">
    <property type="entry name" value="NUDIX HYDROLASE"/>
    <property type="match status" value="1"/>
</dbReference>
<evidence type="ECO:0000256" key="1">
    <source>
        <dbReference type="ARBA" id="ARBA00001936"/>
    </source>
</evidence>
<sequence length="215" mass="23930">MTLEQSDFLHVVERLHVNLSVELPGLRGHAALAPRPRRPLLPAKDQLRQAAGLLLLYPIENIVHTLLTVRAGSLPQHGGQVSLPGGAIEENEAFAQAALRETQEEVGVPTTDVHILGSLTPLQIPVSGFLLHPIVGAIYRRPTFRLAHREVDRVIEVPLTTLTNQKNLCRRWQKRDGINIDVPYFDLDGTQVWGATAMILSELLFTLGYELNPWK</sequence>
<comment type="cofactor">
    <cofactor evidence="2">
        <name>Mg(2+)</name>
        <dbReference type="ChEBI" id="CHEBI:18420"/>
    </cofactor>
</comment>
<comment type="cofactor">
    <cofactor evidence="1">
        <name>Mn(2+)</name>
        <dbReference type="ChEBI" id="CHEBI:29035"/>
    </cofactor>
</comment>
<evidence type="ECO:0000256" key="3">
    <source>
        <dbReference type="ARBA" id="ARBA00022723"/>
    </source>
</evidence>
<dbReference type="AlphaFoldDB" id="A0A381N146"/>
<dbReference type="GO" id="GO:0046872">
    <property type="term" value="F:metal ion binding"/>
    <property type="evidence" value="ECO:0007669"/>
    <property type="project" value="UniProtKB-KW"/>
</dbReference>
<dbReference type="InterPro" id="IPR000086">
    <property type="entry name" value="NUDIX_hydrolase_dom"/>
</dbReference>
<evidence type="ECO:0000259" key="7">
    <source>
        <dbReference type="PROSITE" id="PS51462"/>
    </source>
</evidence>
<accession>A0A381N146</accession>
<dbReference type="InterPro" id="IPR020084">
    <property type="entry name" value="NUDIX_hydrolase_CS"/>
</dbReference>
<dbReference type="Pfam" id="PF00293">
    <property type="entry name" value="NUDIX"/>
    <property type="match status" value="1"/>
</dbReference>
<reference evidence="8" key="1">
    <citation type="submission" date="2018-05" db="EMBL/GenBank/DDBJ databases">
        <authorList>
            <person name="Lanie J.A."/>
            <person name="Ng W.-L."/>
            <person name="Kazmierczak K.M."/>
            <person name="Andrzejewski T.M."/>
            <person name="Davidsen T.M."/>
            <person name="Wayne K.J."/>
            <person name="Tettelin H."/>
            <person name="Glass J.I."/>
            <person name="Rusch D."/>
            <person name="Podicherti R."/>
            <person name="Tsui H.-C.T."/>
            <person name="Winkler M.E."/>
        </authorList>
    </citation>
    <scope>NUCLEOTIDE SEQUENCE</scope>
</reference>
<evidence type="ECO:0000256" key="4">
    <source>
        <dbReference type="ARBA" id="ARBA00022801"/>
    </source>
</evidence>
<dbReference type="CDD" id="cd03426">
    <property type="entry name" value="NUDIX_CoAse_Nudt7"/>
    <property type="match status" value="1"/>
</dbReference>
<evidence type="ECO:0000313" key="8">
    <source>
        <dbReference type="EMBL" id="SUZ48209.1"/>
    </source>
</evidence>
<evidence type="ECO:0000256" key="2">
    <source>
        <dbReference type="ARBA" id="ARBA00001946"/>
    </source>
</evidence>
<keyword evidence="4" id="KW-0378">Hydrolase</keyword>
<dbReference type="Gene3D" id="3.90.79.10">
    <property type="entry name" value="Nucleoside Triphosphate Pyrophosphohydrolase"/>
    <property type="match status" value="1"/>
</dbReference>
<keyword evidence="5" id="KW-0460">Magnesium</keyword>
<dbReference type="EMBL" id="UINC01000056">
    <property type="protein sequence ID" value="SUZ48209.1"/>
    <property type="molecule type" value="Genomic_DNA"/>
</dbReference>
<dbReference type="SUPFAM" id="SSF55811">
    <property type="entry name" value="Nudix"/>
    <property type="match status" value="1"/>
</dbReference>
<proteinExistence type="predicted"/>
<dbReference type="PANTHER" id="PTHR12992:SF11">
    <property type="entry name" value="MITOCHONDRIAL COENZYME A DIPHOSPHATASE NUDT8"/>
    <property type="match status" value="1"/>
</dbReference>
<feature type="domain" description="Nudix hydrolase" evidence="7">
    <location>
        <begin position="46"/>
        <end position="182"/>
    </location>
</feature>
<dbReference type="PROSITE" id="PS51462">
    <property type="entry name" value="NUDIX"/>
    <property type="match status" value="1"/>
</dbReference>
<dbReference type="InterPro" id="IPR015797">
    <property type="entry name" value="NUDIX_hydrolase-like_dom_sf"/>
</dbReference>
<gene>
    <name evidence="8" type="ORF">METZ01_LOCUS1063</name>
</gene>
<evidence type="ECO:0000256" key="5">
    <source>
        <dbReference type="ARBA" id="ARBA00022842"/>
    </source>
</evidence>
<keyword evidence="3" id="KW-0479">Metal-binding</keyword>
<organism evidence="8">
    <name type="scientific">marine metagenome</name>
    <dbReference type="NCBI Taxonomy" id="408172"/>
    <lineage>
        <taxon>unclassified sequences</taxon>
        <taxon>metagenomes</taxon>
        <taxon>ecological metagenomes</taxon>
    </lineage>
</organism>
<name>A0A381N146_9ZZZZ</name>
<dbReference type="GO" id="GO:0010945">
    <property type="term" value="F:coenzyme A diphosphatase activity"/>
    <property type="evidence" value="ECO:0007669"/>
    <property type="project" value="InterPro"/>
</dbReference>
<keyword evidence="6" id="KW-0464">Manganese</keyword>
<dbReference type="InterPro" id="IPR045121">
    <property type="entry name" value="CoAse"/>
</dbReference>
<protein>
    <recommendedName>
        <fullName evidence="7">Nudix hydrolase domain-containing protein</fullName>
    </recommendedName>
</protein>